<evidence type="ECO:0000313" key="1">
    <source>
        <dbReference type="EMBL" id="KAJ7988447.1"/>
    </source>
</evidence>
<keyword evidence="2" id="KW-1185">Reference proteome</keyword>
<dbReference type="EMBL" id="CM055758">
    <property type="protein sequence ID" value="KAJ7988447.1"/>
    <property type="molecule type" value="Genomic_DNA"/>
</dbReference>
<comment type="caution">
    <text evidence="1">The sequence shown here is derived from an EMBL/GenBank/DDBJ whole genome shotgun (WGS) entry which is preliminary data.</text>
</comment>
<proteinExistence type="predicted"/>
<organism evidence="1 2">
    <name type="scientific">Dallia pectoralis</name>
    <name type="common">Alaska blackfish</name>
    <dbReference type="NCBI Taxonomy" id="75939"/>
    <lineage>
        <taxon>Eukaryota</taxon>
        <taxon>Metazoa</taxon>
        <taxon>Chordata</taxon>
        <taxon>Craniata</taxon>
        <taxon>Vertebrata</taxon>
        <taxon>Euteleostomi</taxon>
        <taxon>Actinopterygii</taxon>
        <taxon>Neopterygii</taxon>
        <taxon>Teleostei</taxon>
        <taxon>Protacanthopterygii</taxon>
        <taxon>Esociformes</taxon>
        <taxon>Umbridae</taxon>
        <taxon>Dallia</taxon>
    </lineage>
</organism>
<dbReference type="Proteomes" id="UP001157502">
    <property type="component" value="Chromosome 31"/>
</dbReference>
<gene>
    <name evidence="1" type="ORF">DPEC_G00323640</name>
</gene>
<protein>
    <submittedName>
        <fullName evidence="1">Uncharacterized protein</fullName>
    </submittedName>
</protein>
<accession>A0ACC2FAQ3</accession>
<reference evidence="1" key="1">
    <citation type="submission" date="2021-05" db="EMBL/GenBank/DDBJ databases">
        <authorList>
            <person name="Pan Q."/>
            <person name="Jouanno E."/>
            <person name="Zahm M."/>
            <person name="Klopp C."/>
            <person name="Cabau C."/>
            <person name="Louis A."/>
            <person name="Berthelot C."/>
            <person name="Parey E."/>
            <person name="Roest Crollius H."/>
            <person name="Montfort J."/>
            <person name="Robinson-Rechavi M."/>
            <person name="Bouchez O."/>
            <person name="Lampietro C."/>
            <person name="Lopez Roques C."/>
            <person name="Donnadieu C."/>
            <person name="Postlethwait J."/>
            <person name="Bobe J."/>
            <person name="Dillon D."/>
            <person name="Chandos A."/>
            <person name="von Hippel F."/>
            <person name="Guiguen Y."/>
        </authorList>
    </citation>
    <scope>NUCLEOTIDE SEQUENCE</scope>
    <source>
        <strain evidence="1">YG-Jan2019</strain>
    </source>
</reference>
<sequence>MKTFTSVNLDKLIGDFSNLERKFTELNGRNTTLEIKLEENNRFLKFSQTKEKCLTEERDGMMGLVKGLQQTLQQQCDLRVENEKLKMIVSDLERQIGRTVEEREVEVQRLVAKMKAVDQSHQRELESAREQCRREVEAAHRETQSKLVAKDREKELALESKVSDMEELERRMRAQLNQKQSDILKLQMEFGAKLAKVQSTAQRSQLQAQGSGLLPHNIFKRKLQFFQEEKNREVETLRQRIKELEQLHASRVNDTRLKRKKI</sequence>
<evidence type="ECO:0000313" key="2">
    <source>
        <dbReference type="Proteomes" id="UP001157502"/>
    </source>
</evidence>
<name>A0ACC2FAQ3_DALPE</name>